<evidence type="ECO:0000256" key="3">
    <source>
        <dbReference type="ARBA" id="ARBA00022448"/>
    </source>
</evidence>
<dbReference type="GO" id="GO:0005351">
    <property type="term" value="F:carbohydrate:proton symporter activity"/>
    <property type="evidence" value="ECO:0007669"/>
    <property type="project" value="TreeGrafter"/>
</dbReference>
<evidence type="ECO:0000256" key="1">
    <source>
        <dbReference type="ARBA" id="ARBA00004141"/>
    </source>
</evidence>
<dbReference type="Pfam" id="PF00083">
    <property type="entry name" value="Sugar_tr"/>
    <property type="match status" value="1"/>
</dbReference>
<dbReference type="InterPro" id="IPR003663">
    <property type="entry name" value="Sugar/inositol_transpt"/>
</dbReference>
<evidence type="ECO:0000256" key="6">
    <source>
        <dbReference type="ARBA" id="ARBA00023136"/>
    </source>
</evidence>
<dbReference type="EMBL" id="JAEUBF010000485">
    <property type="protein sequence ID" value="KAH3678217.1"/>
    <property type="molecule type" value="Genomic_DNA"/>
</dbReference>
<feature type="region of interest" description="Disordered" evidence="8">
    <location>
        <begin position="516"/>
        <end position="538"/>
    </location>
</feature>
<dbReference type="AlphaFoldDB" id="A0A9P8PU68"/>
<keyword evidence="5 9" id="KW-1133">Transmembrane helix</keyword>
<reference evidence="11" key="1">
    <citation type="journal article" date="2021" name="Open Biol.">
        <title>Shared evolutionary footprints suggest mitochondrial oxidative damage underlies multiple complex I losses in fungi.</title>
        <authorList>
            <person name="Schikora-Tamarit M.A."/>
            <person name="Marcet-Houben M."/>
            <person name="Nosek J."/>
            <person name="Gabaldon T."/>
        </authorList>
    </citation>
    <scope>NUCLEOTIDE SEQUENCE</scope>
    <source>
        <strain evidence="11">CBS6341</strain>
    </source>
</reference>
<comment type="subcellular location">
    <subcellularLocation>
        <location evidence="1">Membrane</location>
        <topology evidence="1">Multi-pass membrane protein</topology>
    </subcellularLocation>
</comment>
<dbReference type="Proteomes" id="UP000769528">
    <property type="component" value="Unassembled WGS sequence"/>
</dbReference>
<comment type="similarity">
    <text evidence="2 7">Belongs to the major facilitator superfamily. Sugar transporter (TC 2.A.1.1) family.</text>
</comment>
<evidence type="ECO:0000256" key="4">
    <source>
        <dbReference type="ARBA" id="ARBA00022692"/>
    </source>
</evidence>
<feature type="transmembrane region" description="Helical" evidence="9">
    <location>
        <begin position="176"/>
        <end position="197"/>
    </location>
</feature>
<feature type="domain" description="Major facilitator superfamily (MFS) profile" evidence="10">
    <location>
        <begin position="43"/>
        <end position="495"/>
    </location>
</feature>
<feature type="compositionally biased region" description="Polar residues" evidence="8">
    <location>
        <begin position="516"/>
        <end position="530"/>
    </location>
</feature>
<dbReference type="PROSITE" id="PS50850">
    <property type="entry name" value="MFS"/>
    <property type="match status" value="1"/>
</dbReference>
<dbReference type="Gene3D" id="1.20.1250.20">
    <property type="entry name" value="MFS general substrate transporter like domains"/>
    <property type="match status" value="1"/>
</dbReference>
<feature type="transmembrane region" description="Helical" evidence="9">
    <location>
        <begin position="340"/>
        <end position="362"/>
    </location>
</feature>
<keyword evidence="3 7" id="KW-0813">Transport</keyword>
<dbReference type="InterPro" id="IPR005828">
    <property type="entry name" value="MFS_sugar_transport-like"/>
</dbReference>
<evidence type="ECO:0000256" key="5">
    <source>
        <dbReference type="ARBA" id="ARBA00022989"/>
    </source>
</evidence>
<feature type="transmembrane region" description="Helical" evidence="9">
    <location>
        <begin position="114"/>
        <end position="133"/>
    </location>
</feature>
<proteinExistence type="inferred from homology"/>
<feature type="transmembrane region" description="Helical" evidence="9">
    <location>
        <begin position="209"/>
        <end position="230"/>
    </location>
</feature>
<dbReference type="PROSITE" id="PS00216">
    <property type="entry name" value="SUGAR_TRANSPORT_1"/>
    <property type="match status" value="2"/>
</dbReference>
<evidence type="ECO:0000256" key="2">
    <source>
        <dbReference type="ARBA" id="ARBA00010992"/>
    </source>
</evidence>
<evidence type="ECO:0000313" key="12">
    <source>
        <dbReference type="Proteomes" id="UP000769528"/>
    </source>
</evidence>
<feature type="transmembrane region" description="Helical" evidence="9">
    <location>
        <begin position="369"/>
        <end position="393"/>
    </location>
</feature>
<feature type="transmembrane region" description="Helical" evidence="9">
    <location>
        <begin position="405"/>
        <end position="430"/>
    </location>
</feature>
<keyword evidence="4 9" id="KW-0812">Transmembrane</keyword>
<reference evidence="11" key="2">
    <citation type="submission" date="2021-01" db="EMBL/GenBank/DDBJ databases">
        <authorList>
            <person name="Schikora-Tamarit M.A."/>
        </authorList>
    </citation>
    <scope>NUCLEOTIDE SEQUENCE</scope>
    <source>
        <strain evidence="11">CBS6341</strain>
    </source>
</reference>
<evidence type="ECO:0000313" key="11">
    <source>
        <dbReference type="EMBL" id="KAH3678217.1"/>
    </source>
</evidence>
<dbReference type="OrthoDB" id="2241241at2759"/>
<keyword evidence="12" id="KW-1185">Reference proteome</keyword>
<feature type="transmembrane region" description="Helical" evidence="9">
    <location>
        <begin position="39"/>
        <end position="56"/>
    </location>
</feature>
<feature type="transmembrane region" description="Helical" evidence="9">
    <location>
        <begin position="139"/>
        <end position="164"/>
    </location>
</feature>
<feature type="transmembrane region" description="Helical" evidence="9">
    <location>
        <begin position="83"/>
        <end position="102"/>
    </location>
</feature>
<evidence type="ECO:0000256" key="9">
    <source>
        <dbReference type="SAM" id="Phobius"/>
    </source>
</evidence>
<feature type="transmembrane region" description="Helical" evidence="9">
    <location>
        <begin position="471"/>
        <end position="491"/>
    </location>
</feature>
<evidence type="ECO:0000259" key="10">
    <source>
        <dbReference type="PROSITE" id="PS50850"/>
    </source>
</evidence>
<evidence type="ECO:0000256" key="7">
    <source>
        <dbReference type="RuleBase" id="RU003346"/>
    </source>
</evidence>
<name>A0A9P8PU68_9ASCO</name>
<protein>
    <recommendedName>
        <fullName evidence="10">Major facilitator superfamily (MFS) profile domain-containing protein</fullName>
    </recommendedName>
</protein>
<feature type="transmembrane region" description="Helical" evidence="9">
    <location>
        <begin position="306"/>
        <end position="328"/>
    </location>
</feature>
<dbReference type="NCBIfam" id="TIGR00879">
    <property type="entry name" value="SP"/>
    <property type="match status" value="1"/>
</dbReference>
<dbReference type="InterPro" id="IPR020846">
    <property type="entry name" value="MFS_dom"/>
</dbReference>
<dbReference type="PRINTS" id="PR00171">
    <property type="entry name" value="SUGRTRNSPORT"/>
</dbReference>
<sequence length="538" mass="58895">MSSIKGGKTPTNSQENISLQEEGEGEGYTFSKTYKSLKWIIFLNILCAFPGFAFGWDVGTAGGIVNFDSFKAKFGSNGEFNPWVVGFIIAGFNAGCAFGGLFLSKGADYWGRRFMIFVSMVILTIGTLIQVSATASGKWYQILIGRIFNGLAVGITSVVTPMLVSESAVAKYRGGLVVFYQLFITLGILIGNVTNFLTKLTLNGQDGEWIVPIALNFLWVLIISITTIFMPESAVYYLSKGETEKAKQVTRKVHCIKEEDSFEDKAYVEHLISRRENEAGESKLSSGAGVKWTECFTGTPRLGLRLALGMSVMLFQQFSGANYFFYYGTTLFRSVGLDDSYVTSIILGAVNFVSTFAGIYFVEKFGRRACLLAGSIGMLTCMLIYTCLGSFALGNQNYNSASVGGAMIAFTCIYIFFFATTWGPVAFVVVSELFPARVKAISMSLSIAMNWISNFLISLLTPFIIKAIGFKYGFIFAGFLFVSAIVVSIFLKETKGCTTDEDVDRLYLRSINTTESTGLSGSDTQSTTEKVQIKNVAK</sequence>
<evidence type="ECO:0000256" key="8">
    <source>
        <dbReference type="SAM" id="MobiDB-lite"/>
    </source>
</evidence>
<dbReference type="PANTHER" id="PTHR48022">
    <property type="entry name" value="PLASTIDIC GLUCOSE TRANSPORTER 4"/>
    <property type="match status" value="1"/>
</dbReference>
<dbReference type="PANTHER" id="PTHR48022:SF50">
    <property type="entry name" value="HEXOSE TRANSPORTER HXT14"/>
    <property type="match status" value="1"/>
</dbReference>
<dbReference type="InterPro" id="IPR036259">
    <property type="entry name" value="MFS_trans_sf"/>
</dbReference>
<dbReference type="InterPro" id="IPR050360">
    <property type="entry name" value="MFS_Sugar_Transporters"/>
</dbReference>
<keyword evidence="6 9" id="KW-0472">Membrane</keyword>
<dbReference type="PROSITE" id="PS00217">
    <property type="entry name" value="SUGAR_TRANSPORT_2"/>
    <property type="match status" value="1"/>
</dbReference>
<comment type="caution">
    <text evidence="11">The sequence shown here is derived from an EMBL/GenBank/DDBJ whole genome shotgun (WGS) entry which is preliminary data.</text>
</comment>
<organism evidence="11 12">
    <name type="scientific">Wickerhamomyces mucosus</name>
    <dbReference type="NCBI Taxonomy" id="1378264"/>
    <lineage>
        <taxon>Eukaryota</taxon>
        <taxon>Fungi</taxon>
        <taxon>Dikarya</taxon>
        <taxon>Ascomycota</taxon>
        <taxon>Saccharomycotina</taxon>
        <taxon>Saccharomycetes</taxon>
        <taxon>Phaffomycetales</taxon>
        <taxon>Wickerhamomycetaceae</taxon>
        <taxon>Wickerhamomyces</taxon>
    </lineage>
</organism>
<dbReference type="SUPFAM" id="SSF103473">
    <property type="entry name" value="MFS general substrate transporter"/>
    <property type="match status" value="1"/>
</dbReference>
<dbReference type="GO" id="GO:0005886">
    <property type="term" value="C:plasma membrane"/>
    <property type="evidence" value="ECO:0007669"/>
    <property type="project" value="TreeGrafter"/>
</dbReference>
<gene>
    <name evidence="11" type="ORF">WICMUC_001646</name>
</gene>
<feature type="transmembrane region" description="Helical" evidence="9">
    <location>
        <begin position="442"/>
        <end position="465"/>
    </location>
</feature>
<dbReference type="InterPro" id="IPR005829">
    <property type="entry name" value="Sugar_transporter_CS"/>
</dbReference>
<accession>A0A9P8PU68</accession>